<accession>A0A4R4XPY8</accession>
<comment type="caution">
    <text evidence="2">The sequence shown here is derived from an EMBL/GenBank/DDBJ whole genome shotgun (WGS) entry which is preliminary data.</text>
</comment>
<protein>
    <submittedName>
        <fullName evidence="2">Helix-turn-helix domain-containing protein</fullName>
    </submittedName>
</protein>
<keyword evidence="3" id="KW-1185">Reference proteome</keyword>
<feature type="compositionally biased region" description="Low complexity" evidence="1">
    <location>
        <begin position="262"/>
        <end position="277"/>
    </location>
</feature>
<feature type="region of interest" description="Disordered" evidence="1">
    <location>
        <begin position="262"/>
        <end position="311"/>
    </location>
</feature>
<evidence type="ECO:0000313" key="2">
    <source>
        <dbReference type="EMBL" id="TDD33438.1"/>
    </source>
</evidence>
<evidence type="ECO:0000313" key="3">
    <source>
        <dbReference type="Proteomes" id="UP000294947"/>
    </source>
</evidence>
<dbReference type="SUPFAM" id="SSF46689">
    <property type="entry name" value="Homeodomain-like"/>
    <property type="match status" value="1"/>
</dbReference>
<feature type="compositionally biased region" description="Low complexity" evidence="1">
    <location>
        <begin position="290"/>
        <end position="311"/>
    </location>
</feature>
<dbReference type="AlphaFoldDB" id="A0A4R4XPY8"/>
<reference evidence="2 3" key="1">
    <citation type="submission" date="2019-03" db="EMBL/GenBank/DDBJ databases">
        <title>Draft genome sequences of novel Actinobacteria.</title>
        <authorList>
            <person name="Sahin N."/>
            <person name="Ay H."/>
            <person name="Saygin H."/>
        </authorList>
    </citation>
    <scope>NUCLEOTIDE SEQUENCE [LARGE SCALE GENOMIC DNA]</scope>
    <source>
        <strain evidence="2 3">7K502</strain>
    </source>
</reference>
<evidence type="ECO:0000256" key="1">
    <source>
        <dbReference type="SAM" id="MobiDB-lite"/>
    </source>
</evidence>
<sequence length="311" mass="34752">MRNAGSLSVGRAVFEPHVAGSPRVLTRSPVFGIEPVCLLPQQVTVFIVRHHRDAVRAADVVTRHVVHSRAQHWHVLSLFRNPRRRAVFARAPPQRTTVRRRPPTFGRTMSYTADRARRRRDGYLLGASKWVNRWRRHGEVGLLVGSSAPRHQPISTPPEVVEKIETMRREHKWSTARITFELDEVGTRISRRNVSRILAQLGLNRRRFIDPDGDSNRKPQTIVAKRPGHMMIHVNVKKVGRIPDGGEWRTHGRDSDQAAAAARSKTTNGNAATCTCTPPSMGSPGWPLPRSTARNTSSSASLADASSPSRC</sequence>
<dbReference type="Proteomes" id="UP000294947">
    <property type="component" value="Unassembled WGS sequence"/>
</dbReference>
<dbReference type="Pfam" id="PF13565">
    <property type="entry name" value="HTH_32"/>
    <property type="match status" value="1"/>
</dbReference>
<proteinExistence type="predicted"/>
<gene>
    <name evidence="2" type="ORF">E1288_45485</name>
</gene>
<organism evidence="2 3">
    <name type="scientific">Saccharopolyspora elongata</name>
    <dbReference type="NCBI Taxonomy" id="2530387"/>
    <lineage>
        <taxon>Bacteria</taxon>
        <taxon>Bacillati</taxon>
        <taxon>Actinomycetota</taxon>
        <taxon>Actinomycetes</taxon>
        <taxon>Pseudonocardiales</taxon>
        <taxon>Pseudonocardiaceae</taxon>
        <taxon>Saccharopolyspora</taxon>
    </lineage>
</organism>
<dbReference type="InterPro" id="IPR009057">
    <property type="entry name" value="Homeodomain-like_sf"/>
</dbReference>
<dbReference type="EMBL" id="SMKW01000166">
    <property type="protein sequence ID" value="TDD33438.1"/>
    <property type="molecule type" value="Genomic_DNA"/>
</dbReference>
<name>A0A4R4XPY8_9PSEU</name>
<dbReference type="OrthoDB" id="568335at2"/>